<proteinExistence type="inferred from homology"/>
<keyword evidence="3 5" id="KW-0413">Isomerase</keyword>
<dbReference type="Gene3D" id="2.70.98.10">
    <property type="match status" value="1"/>
</dbReference>
<protein>
    <recommendedName>
        <fullName evidence="5">Aldose 1-epimerase</fullName>
        <ecNumber evidence="5">5.1.3.3</ecNumber>
    </recommendedName>
</protein>
<dbReference type="InterPro" id="IPR008183">
    <property type="entry name" value="Aldose_1/G6P_1-epimerase"/>
</dbReference>
<comment type="pathway">
    <text evidence="1 5">Carbohydrate metabolism; hexose metabolism.</text>
</comment>
<evidence type="ECO:0000256" key="2">
    <source>
        <dbReference type="ARBA" id="ARBA00006206"/>
    </source>
</evidence>
<dbReference type="InterPro" id="IPR015443">
    <property type="entry name" value="Aldose_1-epimerase"/>
</dbReference>
<evidence type="ECO:0000313" key="6">
    <source>
        <dbReference type="EMBL" id="MDY0882742.1"/>
    </source>
</evidence>
<evidence type="ECO:0000313" key="7">
    <source>
        <dbReference type="Proteomes" id="UP001279642"/>
    </source>
</evidence>
<dbReference type="PIRSF" id="PIRSF005096">
    <property type="entry name" value="GALM"/>
    <property type="match status" value="1"/>
</dbReference>
<keyword evidence="7" id="KW-1185">Reference proteome</keyword>
<name>A0ABU5EA11_9PROT</name>
<comment type="caution">
    <text evidence="6">The sequence shown here is derived from an EMBL/GenBank/DDBJ whole genome shotgun (WGS) entry which is preliminary data.</text>
</comment>
<dbReference type="InterPro" id="IPR011013">
    <property type="entry name" value="Gal_mutarotase_sf_dom"/>
</dbReference>
<keyword evidence="4 5" id="KW-0119">Carbohydrate metabolism</keyword>
<dbReference type="RefSeq" id="WP_320507805.1">
    <property type="nucleotide sequence ID" value="NZ_JAXCLW010000002.1"/>
</dbReference>
<evidence type="ECO:0000256" key="3">
    <source>
        <dbReference type="ARBA" id="ARBA00023235"/>
    </source>
</evidence>
<dbReference type="Proteomes" id="UP001279642">
    <property type="component" value="Unassembled WGS sequence"/>
</dbReference>
<dbReference type="EMBL" id="JAXCLW010000002">
    <property type="protein sequence ID" value="MDY0882742.1"/>
    <property type="molecule type" value="Genomic_DNA"/>
</dbReference>
<organism evidence="6 7">
    <name type="scientific">Dongia soli</name>
    <dbReference type="NCBI Taxonomy" id="600628"/>
    <lineage>
        <taxon>Bacteria</taxon>
        <taxon>Pseudomonadati</taxon>
        <taxon>Pseudomonadota</taxon>
        <taxon>Alphaproteobacteria</taxon>
        <taxon>Rhodospirillales</taxon>
        <taxon>Dongiaceae</taxon>
        <taxon>Dongia</taxon>
    </lineage>
</organism>
<comment type="similarity">
    <text evidence="2 5">Belongs to the aldose epimerase family.</text>
</comment>
<evidence type="ECO:0000256" key="1">
    <source>
        <dbReference type="ARBA" id="ARBA00005028"/>
    </source>
</evidence>
<evidence type="ECO:0000256" key="4">
    <source>
        <dbReference type="ARBA" id="ARBA00023277"/>
    </source>
</evidence>
<dbReference type="CDD" id="cd09019">
    <property type="entry name" value="galactose_mutarotase_like"/>
    <property type="match status" value="1"/>
</dbReference>
<dbReference type="InterPro" id="IPR014718">
    <property type="entry name" value="GH-type_carb-bd"/>
</dbReference>
<dbReference type="NCBIfam" id="NF008277">
    <property type="entry name" value="PRK11055.1"/>
    <property type="match status" value="1"/>
</dbReference>
<comment type="catalytic activity">
    <reaction evidence="5">
        <text>alpha-D-glucose = beta-D-glucose</text>
        <dbReference type="Rhea" id="RHEA:10264"/>
        <dbReference type="ChEBI" id="CHEBI:15903"/>
        <dbReference type="ChEBI" id="CHEBI:17925"/>
        <dbReference type="EC" id="5.1.3.3"/>
    </reaction>
</comment>
<gene>
    <name evidence="6" type="ORF">SMD27_07800</name>
</gene>
<dbReference type="SUPFAM" id="SSF74650">
    <property type="entry name" value="Galactose mutarotase-like"/>
    <property type="match status" value="1"/>
</dbReference>
<sequence>MAIRKFGTLPDGTRIQEIDIQADGISASIISWGAVIQKLVLDGSHSVVLGFNCLEHYLAHSPYFGALVGRCANRIAHGRFDLDGVTYQLSLNEGGRTHLHGGLQGFAHQAWQIDEMATDMVSLRLRSPDGAEGYPGQVEVTCRYQLADRRLVITLEGRTDRPTILNLAGHSYFNLEGTGDTLGHLLEIPASYYTPADERLIPTGEIATVENTPLDFRKERPVLHSTASGRFAYDHNFVIGRAPSAEPRLAARLTGPATGICLEVWSTEPGLQFYDAGKLNVPVPGLNGEIYGPNAGLCLEAQRFPDAINQPNFGNVILRPGETYRQVTEYRFFQA</sequence>
<accession>A0ABU5EA11</accession>
<dbReference type="Pfam" id="PF01263">
    <property type="entry name" value="Aldose_epim"/>
    <property type="match status" value="1"/>
</dbReference>
<dbReference type="InterPro" id="IPR047215">
    <property type="entry name" value="Galactose_mutarotase-like"/>
</dbReference>
<dbReference type="GO" id="GO:0016853">
    <property type="term" value="F:isomerase activity"/>
    <property type="evidence" value="ECO:0007669"/>
    <property type="project" value="UniProtKB-KW"/>
</dbReference>
<reference evidence="6 7" key="1">
    <citation type="journal article" date="2016" name="Antonie Van Leeuwenhoek">
        <title>Dongia soli sp. nov., isolated from soil from Dokdo, Korea.</title>
        <authorList>
            <person name="Kim D.U."/>
            <person name="Lee H."/>
            <person name="Kim H."/>
            <person name="Kim S.G."/>
            <person name="Ka J.O."/>
        </authorList>
    </citation>
    <scope>NUCLEOTIDE SEQUENCE [LARGE SCALE GENOMIC DNA]</scope>
    <source>
        <strain evidence="6 7">D78</strain>
    </source>
</reference>
<evidence type="ECO:0000256" key="5">
    <source>
        <dbReference type="PIRNR" id="PIRNR005096"/>
    </source>
</evidence>
<dbReference type="EC" id="5.1.3.3" evidence="5"/>
<dbReference type="PANTHER" id="PTHR10091:SF49">
    <property type="entry name" value="ALDOSE 1-EPIMERASE"/>
    <property type="match status" value="1"/>
</dbReference>
<dbReference type="PANTHER" id="PTHR10091">
    <property type="entry name" value="ALDOSE-1-EPIMERASE"/>
    <property type="match status" value="1"/>
</dbReference>